<dbReference type="EMBL" id="QLUZ01000007">
    <property type="protein sequence ID" value="RAQ10169.1"/>
    <property type="molecule type" value="Genomic_DNA"/>
</dbReference>
<name>A0AAQ0FCP9_BURCE</name>
<dbReference type="Proteomes" id="UP000248899">
    <property type="component" value="Unassembled WGS sequence"/>
</dbReference>
<sequence length="154" mass="16780">MRAFSFVSPIAPAGGRVTAERRKPPARLPAGLEGMRVHAHPRPAGCRRVPSAPPKKQQCPPCAGIVVCASGLRPGSGANWTHKRREKSSARLPAERDLTMPGERYGSRQYDRKCLRGAQPSERKTRDGSNAVAGFSCFLAAEAPVFPARARRYY</sequence>
<protein>
    <submittedName>
        <fullName evidence="2">Uncharacterized protein</fullName>
    </submittedName>
</protein>
<feature type="compositionally biased region" description="Basic and acidic residues" evidence="1">
    <location>
        <begin position="87"/>
        <end position="98"/>
    </location>
</feature>
<evidence type="ECO:0000313" key="3">
    <source>
        <dbReference type="Proteomes" id="UP000248899"/>
    </source>
</evidence>
<evidence type="ECO:0000313" key="2">
    <source>
        <dbReference type="EMBL" id="RAQ10169.1"/>
    </source>
</evidence>
<comment type="caution">
    <text evidence="2">The sequence shown here is derived from an EMBL/GenBank/DDBJ whole genome shotgun (WGS) entry which is preliminary data.</text>
</comment>
<dbReference type="AlphaFoldDB" id="A0AAQ0FCP9"/>
<evidence type="ECO:0000256" key="1">
    <source>
        <dbReference type="SAM" id="MobiDB-lite"/>
    </source>
</evidence>
<gene>
    <name evidence="2" type="ORF">DPR02_15145</name>
</gene>
<proteinExistence type="predicted"/>
<reference evidence="2 3" key="1">
    <citation type="submission" date="2018-06" db="EMBL/GenBank/DDBJ databases">
        <title>Towards the identification of Burkholderia cepacia strain which caused fatal septicemia.</title>
        <authorList>
            <person name="Bui L.A.T."/>
            <person name="Zakharova I.B."/>
            <person name="Shpak I.M."/>
            <person name="Teteryatnikova N."/>
            <person name="Ustinov D.V."/>
            <person name="Kuzyutina Y.A."/>
            <person name="Nguyen H.N."/>
            <person name="Antonov A.S."/>
            <person name="Avdyusheva E.F."/>
            <person name="Victorov D.V."/>
        </authorList>
    </citation>
    <scope>NUCLEOTIDE SEQUENCE [LARGE SCALE GENOMIC DNA]</scope>
    <source>
        <strain evidence="2 3">PT02</strain>
    </source>
</reference>
<organism evidence="2 3">
    <name type="scientific">Burkholderia cepacia</name>
    <name type="common">Pseudomonas cepacia</name>
    <dbReference type="NCBI Taxonomy" id="292"/>
    <lineage>
        <taxon>Bacteria</taxon>
        <taxon>Pseudomonadati</taxon>
        <taxon>Pseudomonadota</taxon>
        <taxon>Betaproteobacteria</taxon>
        <taxon>Burkholderiales</taxon>
        <taxon>Burkholderiaceae</taxon>
        <taxon>Burkholderia</taxon>
        <taxon>Burkholderia cepacia complex</taxon>
    </lineage>
</organism>
<accession>A0AAQ0FCP9</accession>
<feature type="region of interest" description="Disordered" evidence="1">
    <location>
        <begin position="76"/>
        <end position="111"/>
    </location>
</feature>